<dbReference type="OrthoDB" id="9803393at2"/>
<dbReference type="RefSeq" id="WP_148565429.1">
    <property type="nucleotide sequence ID" value="NZ_RXYA01000001.1"/>
</dbReference>
<sequence length="119" mass="14307">MNYNFDIVIAQELGVNAAIVINNLQFWIEKNEANGRHFHDDRYWTYNSMKAWKELFPFWTERQIRKTLEDLVEKSIIIKGNYNQVKYDRTLWYSFSDYGISVLHICQIEVTGMSNLYQI</sequence>
<reference evidence="1" key="2">
    <citation type="submission" date="2020-10" db="EMBL/GenBank/DDBJ databases">
        <title>Comparative genomics of the Acetobacterium genus.</title>
        <authorList>
            <person name="Marshall C."/>
            <person name="May H."/>
            <person name="Norman S."/>
        </authorList>
    </citation>
    <scope>NUCLEOTIDE SEQUENCE</scope>
    <source>
        <strain evidence="1">DER-2019</strain>
    </source>
</reference>
<protein>
    <submittedName>
        <fullName evidence="1">Uncharacterized protein</fullName>
    </submittedName>
</protein>
<evidence type="ECO:0000313" key="1">
    <source>
        <dbReference type="EMBL" id="MBC3886793.1"/>
    </source>
</evidence>
<accession>A0A923HQC6</accession>
<dbReference type="EMBL" id="WJBD01000001">
    <property type="protein sequence ID" value="MBC3886793.1"/>
    <property type="molecule type" value="Genomic_DNA"/>
</dbReference>
<evidence type="ECO:0000313" key="2">
    <source>
        <dbReference type="Proteomes" id="UP000616595"/>
    </source>
</evidence>
<dbReference type="Proteomes" id="UP000616595">
    <property type="component" value="Unassembled WGS sequence"/>
</dbReference>
<comment type="caution">
    <text evidence="1">The sequence shown here is derived from an EMBL/GenBank/DDBJ whole genome shotgun (WGS) entry which is preliminary data.</text>
</comment>
<name>A0A923HQC6_9FIRM</name>
<dbReference type="AlphaFoldDB" id="A0A923HQC6"/>
<gene>
    <name evidence="1" type="ORF">GH810_00480</name>
</gene>
<keyword evidence="2" id="KW-1185">Reference proteome</keyword>
<proteinExistence type="predicted"/>
<reference evidence="1" key="1">
    <citation type="submission" date="2019-10" db="EMBL/GenBank/DDBJ databases">
        <authorList>
            <person name="Ross D.E."/>
            <person name="Gulliver D."/>
        </authorList>
    </citation>
    <scope>NUCLEOTIDE SEQUENCE</scope>
    <source>
        <strain evidence="1">DER-2019</strain>
    </source>
</reference>
<organism evidence="1 2">
    <name type="scientific">Acetobacterium paludosum</name>
    <dbReference type="NCBI Taxonomy" id="52693"/>
    <lineage>
        <taxon>Bacteria</taxon>
        <taxon>Bacillati</taxon>
        <taxon>Bacillota</taxon>
        <taxon>Clostridia</taxon>
        <taxon>Eubacteriales</taxon>
        <taxon>Eubacteriaceae</taxon>
        <taxon>Acetobacterium</taxon>
    </lineage>
</organism>